<evidence type="ECO:0000313" key="3">
    <source>
        <dbReference type="Proteomes" id="UP000316921"/>
    </source>
</evidence>
<dbReference type="EMBL" id="CP036287">
    <property type="protein sequence ID" value="QDU68487.1"/>
    <property type="molecule type" value="Genomic_DNA"/>
</dbReference>
<feature type="region of interest" description="Disordered" evidence="1">
    <location>
        <begin position="433"/>
        <end position="504"/>
    </location>
</feature>
<dbReference type="PANTHER" id="PTHR35340:SF5">
    <property type="entry name" value="ASST-DOMAIN-CONTAINING PROTEIN"/>
    <property type="match status" value="1"/>
</dbReference>
<evidence type="ECO:0000256" key="1">
    <source>
        <dbReference type="SAM" id="MobiDB-lite"/>
    </source>
</evidence>
<dbReference type="InterPro" id="IPR011047">
    <property type="entry name" value="Quinoprotein_ADH-like_sf"/>
</dbReference>
<feature type="compositionally biased region" description="Gly residues" evidence="1">
    <location>
        <begin position="439"/>
        <end position="459"/>
    </location>
</feature>
<dbReference type="GO" id="GO:0004062">
    <property type="term" value="F:aryl sulfotransferase activity"/>
    <property type="evidence" value="ECO:0007669"/>
    <property type="project" value="InterPro"/>
</dbReference>
<dbReference type="Proteomes" id="UP000316921">
    <property type="component" value="Chromosome"/>
</dbReference>
<reference evidence="2 3" key="1">
    <citation type="submission" date="2019-02" db="EMBL/GenBank/DDBJ databases">
        <title>Deep-cultivation of Planctomycetes and their phenomic and genomic characterization uncovers novel biology.</title>
        <authorList>
            <person name="Wiegand S."/>
            <person name="Jogler M."/>
            <person name="Boedeker C."/>
            <person name="Pinto D."/>
            <person name="Vollmers J."/>
            <person name="Rivas-Marin E."/>
            <person name="Kohn T."/>
            <person name="Peeters S.H."/>
            <person name="Heuer A."/>
            <person name="Rast P."/>
            <person name="Oberbeckmann S."/>
            <person name="Bunk B."/>
            <person name="Jeske O."/>
            <person name="Meyerdierks A."/>
            <person name="Storesund J.E."/>
            <person name="Kallscheuer N."/>
            <person name="Luecker S."/>
            <person name="Lage O.M."/>
            <person name="Pohl T."/>
            <person name="Merkel B.J."/>
            <person name="Hornburger P."/>
            <person name="Mueller R.-W."/>
            <person name="Bruemmer F."/>
            <person name="Labrenz M."/>
            <person name="Spormann A.M."/>
            <person name="Op den Camp H."/>
            <person name="Overmann J."/>
            <person name="Amann R."/>
            <person name="Jetten M.S.M."/>
            <person name="Mascher T."/>
            <person name="Medema M.H."/>
            <person name="Devos D.P."/>
            <person name="Kaster A.-K."/>
            <person name="Ovreas L."/>
            <person name="Rohde M."/>
            <person name="Galperin M.Y."/>
            <person name="Jogler C."/>
        </authorList>
    </citation>
    <scope>NUCLEOTIDE SEQUENCE [LARGE SCALE GENOMIC DNA]</scope>
    <source>
        <strain evidence="2 3">Pla133</strain>
    </source>
</reference>
<sequence length="504" mass="53804">MLSQLFVAAALIQAPAAPQARATQPVRRGLLTKAEGAEGGYTLIAPLRSTTTWLLDADGEPVHTWTSDAPPGQSVYLLENGHLLRCERVDSDVFSGGGQGGRVREYDWDGELVWEYVCADDTRLQHHDVEPLPNGNLLVIAWELRTEEQALAAGRSPQLLPAERLWPDMVLEIEPNPPSGGKVVWEWHAWDHLIQDRDPELPHFGEVAAHPGRIDVNISTREPEATPEELEQQERLARLGYVDPGPAAATDDGGPPGRGADWLHCNAIDYSPELDMIVLSSRELSELWFIDHSTTTDEARGSEGGRWGRGGDLLLRLGNPRWSGAEGERTLFGQHDAQWIPAGLPGAGNILVFNNGEDGVRESSTVDELKVTFGEPGQTPLVETVARYASPDYSSHISGAQRLEGGNTLICAGESGRVVEVTPGGEVVWEYLNPHGGDVELGGPGGPGGRTGPGAGGPHPGRPPRDGGPGGRPGRGPGPGGDGKSLFRATRIPAGYAGLSRLGS</sequence>
<keyword evidence="2" id="KW-0808">Transferase</keyword>
<name>A0A518BNF3_9BACT</name>
<keyword evidence="3" id="KW-1185">Reference proteome</keyword>
<organism evidence="2 3">
    <name type="scientific">Engelhardtia mirabilis</name>
    <dbReference type="NCBI Taxonomy" id="2528011"/>
    <lineage>
        <taxon>Bacteria</taxon>
        <taxon>Pseudomonadati</taxon>
        <taxon>Planctomycetota</taxon>
        <taxon>Planctomycetia</taxon>
        <taxon>Planctomycetia incertae sedis</taxon>
        <taxon>Engelhardtia</taxon>
    </lineage>
</organism>
<gene>
    <name evidence="2" type="ORF">Pla133_35850</name>
</gene>
<dbReference type="InterPro" id="IPR053143">
    <property type="entry name" value="Arylsulfate_ST"/>
</dbReference>
<dbReference type="InterPro" id="IPR010262">
    <property type="entry name" value="Arylsulfotransferase_bact"/>
</dbReference>
<evidence type="ECO:0000313" key="2">
    <source>
        <dbReference type="EMBL" id="QDU68487.1"/>
    </source>
</evidence>
<dbReference type="AlphaFoldDB" id="A0A518BNF3"/>
<protein>
    <submittedName>
        <fullName evidence="2">Arylsulfotransferase (ASST)</fullName>
    </submittedName>
</protein>
<feature type="compositionally biased region" description="Gly residues" evidence="1">
    <location>
        <begin position="467"/>
        <end position="483"/>
    </location>
</feature>
<dbReference type="RefSeq" id="WP_145067542.1">
    <property type="nucleotide sequence ID" value="NZ_CP036287.1"/>
</dbReference>
<dbReference type="PANTHER" id="PTHR35340">
    <property type="entry name" value="PQQ ENZYME REPEAT PROTEIN-RELATED"/>
    <property type="match status" value="1"/>
</dbReference>
<dbReference type="KEGG" id="pbap:Pla133_35850"/>
<proteinExistence type="predicted"/>
<dbReference type="Pfam" id="PF05935">
    <property type="entry name" value="Arylsulfotrans"/>
    <property type="match status" value="1"/>
</dbReference>
<dbReference type="SUPFAM" id="SSF50998">
    <property type="entry name" value="Quinoprotein alcohol dehydrogenase-like"/>
    <property type="match status" value="1"/>
</dbReference>
<accession>A0A518BNF3</accession>